<sequence>MVISAERAAAETIHGCGGFVEASSDLAKARKSTDPKPDYLHITVELQIIDGLVKDRVQCVPNGYYFLPIYDKEFSLSGKVIGVVGDPSYSAHAVDGPQDVKVSIKRVSNPQDSSISVLTFPKSGFKFDNVIPGVYELQAEYPMLVVHSSSEPYIELDYGDLDICDIFTVPGYIVEGSVVSQGNPVLAVHIYLFPDDVTEVPCIQETSTSPFCHVVSDANGKFLFSTVPSSFIFIWLL</sequence>
<dbReference type="PANTHER" id="PTHR23303">
    <property type="entry name" value="CARBOXYPEPTIDASE REGULATORY REGION-CONTAINING"/>
    <property type="match status" value="1"/>
</dbReference>
<protein>
    <recommendedName>
        <fullName evidence="6">Nodal modulator 1</fullName>
    </recommendedName>
</protein>
<evidence type="ECO:0008006" key="6">
    <source>
        <dbReference type="Google" id="ProtNLM"/>
    </source>
</evidence>
<dbReference type="GO" id="GO:0005789">
    <property type="term" value="C:endoplasmic reticulum membrane"/>
    <property type="evidence" value="ECO:0007669"/>
    <property type="project" value="TreeGrafter"/>
</dbReference>
<evidence type="ECO:0000313" key="5">
    <source>
        <dbReference type="Proteomes" id="UP000825935"/>
    </source>
</evidence>
<dbReference type="PANTHER" id="PTHR23303:SF14">
    <property type="entry name" value="BOS COMPLEX SUBUNIT NOMO1-RELATED"/>
    <property type="match status" value="1"/>
</dbReference>
<dbReference type="AlphaFoldDB" id="A0A8T2S268"/>
<comment type="caution">
    <text evidence="4">The sequence shown here is derived from an EMBL/GenBank/DDBJ whole genome shotgun (WGS) entry which is preliminary data.</text>
</comment>
<dbReference type="Proteomes" id="UP000825935">
    <property type="component" value="Chromosome 23"/>
</dbReference>
<evidence type="ECO:0000313" key="4">
    <source>
        <dbReference type="EMBL" id="KAH7301915.1"/>
    </source>
</evidence>
<feature type="domain" description="NOMO-like N-terminal beta-sandwich" evidence="2">
    <location>
        <begin position="33"/>
        <end position="73"/>
    </location>
</feature>
<evidence type="ECO:0000256" key="1">
    <source>
        <dbReference type="ARBA" id="ARBA00022729"/>
    </source>
</evidence>
<organism evidence="4 5">
    <name type="scientific">Ceratopteris richardii</name>
    <name type="common">Triangle waterfern</name>
    <dbReference type="NCBI Taxonomy" id="49495"/>
    <lineage>
        <taxon>Eukaryota</taxon>
        <taxon>Viridiplantae</taxon>
        <taxon>Streptophyta</taxon>
        <taxon>Embryophyta</taxon>
        <taxon>Tracheophyta</taxon>
        <taxon>Polypodiopsida</taxon>
        <taxon>Polypodiidae</taxon>
        <taxon>Polypodiales</taxon>
        <taxon>Pteridineae</taxon>
        <taxon>Pteridaceae</taxon>
        <taxon>Parkerioideae</taxon>
        <taxon>Ceratopteris</taxon>
    </lineage>
</organism>
<accession>A0A8T2S268</accession>
<dbReference type="InterPro" id="IPR055074">
    <property type="entry name" value="NOMO1-3_2nd"/>
</dbReference>
<keyword evidence="1" id="KW-0732">Signal</keyword>
<dbReference type="InterPro" id="IPR055075">
    <property type="entry name" value="NOMO-like_N"/>
</dbReference>
<proteinExistence type="predicted"/>
<evidence type="ECO:0000259" key="2">
    <source>
        <dbReference type="Pfam" id="PF22898"/>
    </source>
</evidence>
<dbReference type="InterPro" id="IPR051417">
    <property type="entry name" value="SDr/BOS_complex"/>
</dbReference>
<dbReference type="Pfam" id="PF22898">
    <property type="entry name" value="NOMO1-like_1st"/>
    <property type="match status" value="1"/>
</dbReference>
<gene>
    <name evidence="4" type="ORF">KP509_23G048300</name>
</gene>
<reference evidence="4 5" key="1">
    <citation type="submission" date="2021-08" db="EMBL/GenBank/DDBJ databases">
        <title>WGS assembly of Ceratopteris richardii.</title>
        <authorList>
            <person name="Marchant D.B."/>
            <person name="Chen G."/>
            <person name="Jenkins J."/>
            <person name="Shu S."/>
            <person name="Leebens-Mack J."/>
            <person name="Grimwood J."/>
            <person name="Schmutz J."/>
            <person name="Soltis P."/>
            <person name="Soltis D."/>
            <person name="Chen Z.-H."/>
        </authorList>
    </citation>
    <scope>NUCLEOTIDE SEQUENCE [LARGE SCALE GENOMIC DNA]</scope>
    <source>
        <strain evidence="4">Whitten #5841</strain>
        <tissue evidence="4">Leaf</tissue>
    </source>
</reference>
<dbReference type="EMBL" id="CM035428">
    <property type="protein sequence ID" value="KAH7301915.1"/>
    <property type="molecule type" value="Genomic_DNA"/>
</dbReference>
<dbReference type="Pfam" id="PF22904">
    <property type="entry name" value="NOMO1-like_2nd"/>
    <property type="match status" value="1"/>
</dbReference>
<evidence type="ECO:0000259" key="3">
    <source>
        <dbReference type="Pfam" id="PF22904"/>
    </source>
</evidence>
<dbReference type="OrthoDB" id="10263633at2759"/>
<feature type="domain" description="NOMO second beta-sandwich" evidence="3">
    <location>
        <begin position="74"/>
        <end position="149"/>
    </location>
</feature>
<keyword evidence="5" id="KW-1185">Reference proteome</keyword>
<name>A0A8T2S268_CERRI</name>